<accession>A0A2W7CK00</accession>
<keyword evidence="3" id="KW-1185">Reference proteome</keyword>
<dbReference type="AlphaFoldDB" id="A0A2W7CK00"/>
<proteinExistence type="predicted"/>
<sequence>MAFLPTPLWPAGHLPRKGGDRKSPPMSQIFGAARGAPSAELPISPLAGEMSGRTERGGRERDAHR</sequence>
<dbReference type="EMBL" id="MZXV01000076">
    <property type="protein sequence ID" value="PZV34089.1"/>
    <property type="molecule type" value="Genomic_DNA"/>
</dbReference>
<organism evidence="2 3">
    <name type="scientific">Mesorhizobium kowhaii</name>
    <dbReference type="NCBI Taxonomy" id="1300272"/>
    <lineage>
        <taxon>Bacteria</taxon>
        <taxon>Pseudomonadati</taxon>
        <taxon>Pseudomonadota</taxon>
        <taxon>Alphaproteobacteria</taxon>
        <taxon>Hyphomicrobiales</taxon>
        <taxon>Phyllobacteriaceae</taxon>
        <taxon>Mesorhizobium</taxon>
    </lineage>
</organism>
<feature type="compositionally biased region" description="Basic and acidic residues" evidence="1">
    <location>
        <begin position="52"/>
        <end position="65"/>
    </location>
</feature>
<evidence type="ECO:0000313" key="3">
    <source>
        <dbReference type="Proteomes" id="UP000248616"/>
    </source>
</evidence>
<protein>
    <recommendedName>
        <fullName evidence="4">Lytic murein transglycosylase</fullName>
    </recommendedName>
</protein>
<evidence type="ECO:0000313" key="2">
    <source>
        <dbReference type="EMBL" id="PZV34089.1"/>
    </source>
</evidence>
<gene>
    <name evidence="2" type="ORF">B5V02_33885</name>
</gene>
<evidence type="ECO:0000256" key="1">
    <source>
        <dbReference type="SAM" id="MobiDB-lite"/>
    </source>
</evidence>
<reference evidence="3" key="1">
    <citation type="submission" date="2017-03" db="EMBL/GenBank/DDBJ databases">
        <authorList>
            <person name="Safronova V.I."/>
            <person name="Sazanova A.L."/>
            <person name="Chirak E.R."/>
        </authorList>
    </citation>
    <scope>NUCLEOTIDE SEQUENCE [LARGE SCALE GENOMIC DNA]</scope>
    <source>
        <strain evidence="3">Ach-343</strain>
    </source>
</reference>
<comment type="caution">
    <text evidence="2">The sequence shown here is derived from an EMBL/GenBank/DDBJ whole genome shotgun (WGS) entry which is preliminary data.</text>
</comment>
<feature type="region of interest" description="Disordered" evidence="1">
    <location>
        <begin position="1"/>
        <end position="65"/>
    </location>
</feature>
<evidence type="ECO:0008006" key="4">
    <source>
        <dbReference type="Google" id="ProtNLM"/>
    </source>
</evidence>
<dbReference type="Proteomes" id="UP000248616">
    <property type="component" value="Unassembled WGS sequence"/>
</dbReference>
<name>A0A2W7CK00_9HYPH</name>